<feature type="signal peptide" evidence="1">
    <location>
        <begin position="1"/>
        <end position="22"/>
    </location>
</feature>
<dbReference type="AlphaFoldDB" id="A0A9P7UBT8"/>
<sequence>MKLATGIITAAFILVASGTADALGNTIDFTKSCEDDLELVPGLNDYVLKATCTGRDKQDYKTELSLNGCIANNIQGGVMEWKDPQGLFGTSCNKCSLSGKERNLLTCACNASNGKRESSQINLDKGIGNNNGVLQCGSVSGTRSLT</sequence>
<reference evidence="3" key="1">
    <citation type="submission" date="2021-05" db="EMBL/GenBank/DDBJ databases">
        <title>Comparative genomics of three Colletotrichum scovillei strains and genetic complementation revealed genes involved fungal growth and virulence on chili pepper.</title>
        <authorList>
            <person name="Hsieh D.-K."/>
            <person name="Chuang S.-C."/>
            <person name="Chen C.-Y."/>
            <person name="Chao Y.-T."/>
            <person name="Lu M.-Y.J."/>
            <person name="Lee M.-H."/>
            <person name="Shih M.-C."/>
        </authorList>
    </citation>
    <scope>NUCLEOTIDE SEQUENCE</scope>
    <source>
        <strain evidence="3">Coll-153</strain>
    </source>
</reference>
<keyword evidence="1" id="KW-0732">Signal</keyword>
<comment type="caution">
    <text evidence="3">The sequence shown here is derived from an EMBL/GenBank/DDBJ whole genome shotgun (WGS) entry which is preliminary data.</text>
</comment>
<dbReference type="InterPro" id="IPR036673">
    <property type="entry name" value="Cyanovirin-N_sf"/>
</dbReference>
<organism evidence="3 4">
    <name type="scientific">Colletotrichum scovillei</name>
    <dbReference type="NCBI Taxonomy" id="1209932"/>
    <lineage>
        <taxon>Eukaryota</taxon>
        <taxon>Fungi</taxon>
        <taxon>Dikarya</taxon>
        <taxon>Ascomycota</taxon>
        <taxon>Pezizomycotina</taxon>
        <taxon>Sordariomycetes</taxon>
        <taxon>Hypocreomycetidae</taxon>
        <taxon>Glomerellales</taxon>
        <taxon>Glomerellaceae</taxon>
        <taxon>Colletotrichum</taxon>
        <taxon>Colletotrichum acutatum species complex</taxon>
    </lineage>
</organism>
<dbReference type="Proteomes" id="UP000699042">
    <property type="component" value="Unassembled WGS sequence"/>
</dbReference>
<name>A0A9P7UBT8_9PEZI</name>
<dbReference type="Pfam" id="PF08881">
    <property type="entry name" value="CVNH"/>
    <property type="match status" value="1"/>
</dbReference>
<dbReference type="Gene3D" id="2.30.60.10">
    <property type="entry name" value="Cyanovirin-N"/>
    <property type="match status" value="1"/>
</dbReference>
<evidence type="ECO:0000256" key="1">
    <source>
        <dbReference type="SAM" id="SignalP"/>
    </source>
</evidence>
<protein>
    <recommendedName>
        <fullName evidence="2">Cyanovirin-N domain-containing protein</fullName>
    </recommendedName>
</protein>
<feature type="domain" description="Cyanovirin-N" evidence="2">
    <location>
        <begin position="28"/>
        <end position="136"/>
    </location>
</feature>
<gene>
    <name evidence="3" type="ORF">JMJ77_012320</name>
</gene>
<feature type="chain" id="PRO_5040232885" description="Cyanovirin-N domain-containing protein" evidence="1">
    <location>
        <begin position="23"/>
        <end position="146"/>
    </location>
</feature>
<dbReference type="InterPro" id="IPR011058">
    <property type="entry name" value="Cyanovirin-N"/>
</dbReference>
<dbReference type="EMBL" id="JAESDN010000014">
    <property type="protein sequence ID" value="KAG7041802.1"/>
    <property type="molecule type" value="Genomic_DNA"/>
</dbReference>
<keyword evidence="4" id="KW-1185">Reference proteome</keyword>
<evidence type="ECO:0000259" key="2">
    <source>
        <dbReference type="SMART" id="SM01111"/>
    </source>
</evidence>
<proteinExistence type="predicted"/>
<dbReference type="SUPFAM" id="SSF51322">
    <property type="entry name" value="Cyanovirin-N"/>
    <property type="match status" value="1"/>
</dbReference>
<evidence type="ECO:0000313" key="4">
    <source>
        <dbReference type="Proteomes" id="UP000699042"/>
    </source>
</evidence>
<evidence type="ECO:0000313" key="3">
    <source>
        <dbReference type="EMBL" id="KAG7041802.1"/>
    </source>
</evidence>
<dbReference type="SMART" id="SM01111">
    <property type="entry name" value="CVNH"/>
    <property type="match status" value="1"/>
</dbReference>
<accession>A0A9P7UBT8</accession>